<keyword evidence="6" id="KW-0560">Oxidoreductase</keyword>
<evidence type="ECO:0000256" key="4">
    <source>
        <dbReference type="ARBA" id="ARBA00022723"/>
    </source>
</evidence>
<evidence type="ECO:0000256" key="6">
    <source>
        <dbReference type="ARBA" id="ARBA00023002"/>
    </source>
</evidence>
<evidence type="ECO:0000256" key="2">
    <source>
        <dbReference type="ARBA" id="ARBA00006801"/>
    </source>
</evidence>
<gene>
    <name evidence="10" type="ORF">ANE_LOCUS28274</name>
</gene>
<comment type="caution">
    <text evidence="10">The sequence shown here is derived from an EMBL/GenBank/DDBJ whole genome shotgun (WGS) entry which is preliminary data.</text>
</comment>
<sequence>MGIEIVGQIEKINGKELSYGDFAERYLAKNQPVVISDLTDDWRAREDWVSENGLPNLHFFATHFGKSRVQVADCDTREYTDQKSLEMSVTEFVEQWTEDSIEDNGKNIDNGKSVLYLKDWHFVKEYPDYTAYKTPPLFSDDWLNTYLDNYQMHEDRENFQKYDPISCSDYRFVYMGGKGSWTPLHADVFRSYSWSANVCGKKRWLFLPPSQSHLVYDRYMNNCVYNIFEEVNETKFPGFKETTWRECIQEPGDVIFVPSGWHHQVYNLEDTISINHNWLNAYNLSWVWDLLWKDYKDTEESIEDIRDISDDFEALCQRNLAANTGMNLNDFFIFMSRFSLGNMVLLHSYAEKQETLNPCSSAMAQNLLLNLSTIRKIMMMTMISAGGVTAEEVYLDLRETVEDPQFHRLCRDMGRTYAMIHKEEENQIFISKELLQKIITELSYGDFAERYLAKNQPVVISDLTEDWRAREDWFGENGLPNLHFFATHFGKSRVQVSDCDTREYTDQKRLEMSVTEFVEQWTEDSIEDNGKKIQIPTTMAIYEQEFATTVAVATKKRTFKKFSFRGFNVEALLNMSNFDLAKLFNARVRRRFYRGLKKKPLVLIKKLRKAKKEASLENKKKPEAVKTHLRNMIIVPEMIGNVVGVHNDHVYVVVVVTVGPLGLFL</sequence>
<dbReference type="GO" id="GO:0006412">
    <property type="term" value="P:translation"/>
    <property type="evidence" value="ECO:0007669"/>
    <property type="project" value="InterPro"/>
</dbReference>
<protein>
    <recommendedName>
        <fullName evidence="9">JmjC domain-containing protein</fullName>
    </recommendedName>
</protein>
<dbReference type="GO" id="GO:0045905">
    <property type="term" value="P:positive regulation of translational termination"/>
    <property type="evidence" value="ECO:0007669"/>
    <property type="project" value="TreeGrafter"/>
</dbReference>
<dbReference type="Gene3D" id="2.60.120.10">
    <property type="entry name" value="Jelly Rolls"/>
    <property type="match status" value="1"/>
</dbReference>
<evidence type="ECO:0000256" key="1">
    <source>
        <dbReference type="ARBA" id="ARBA00001954"/>
    </source>
</evidence>
<dbReference type="GO" id="GO:0046872">
    <property type="term" value="F:metal ion binding"/>
    <property type="evidence" value="ECO:0007669"/>
    <property type="project" value="UniProtKB-KW"/>
</dbReference>
<dbReference type="GO" id="GO:0140096">
    <property type="term" value="F:catalytic activity, acting on a protein"/>
    <property type="evidence" value="ECO:0007669"/>
    <property type="project" value="UniProtKB-ARBA"/>
</dbReference>
<reference evidence="10" key="1">
    <citation type="submission" date="2019-07" db="EMBL/GenBank/DDBJ databases">
        <authorList>
            <person name="Dittberner H."/>
        </authorList>
    </citation>
    <scope>NUCLEOTIDE SEQUENCE [LARGE SCALE GENOMIC DNA]</scope>
</reference>
<dbReference type="InterPro" id="IPR023575">
    <property type="entry name" value="Ribosomal_uS19_SF"/>
</dbReference>
<dbReference type="Proteomes" id="UP000489600">
    <property type="component" value="Unassembled WGS sequence"/>
</dbReference>
<keyword evidence="8" id="KW-0687">Ribonucleoprotein</keyword>
<evidence type="ECO:0000256" key="8">
    <source>
        <dbReference type="ARBA" id="ARBA00023274"/>
    </source>
</evidence>
<dbReference type="Pfam" id="PF13621">
    <property type="entry name" value="Cupin_8"/>
    <property type="match status" value="1"/>
</dbReference>
<dbReference type="GO" id="GO:0016706">
    <property type="term" value="F:2-oxoglutarate-dependent dioxygenase activity"/>
    <property type="evidence" value="ECO:0007669"/>
    <property type="project" value="TreeGrafter"/>
</dbReference>
<dbReference type="SUPFAM" id="SSF54570">
    <property type="entry name" value="Ribosomal protein S19"/>
    <property type="match status" value="1"/>
</dbReference>
<dbReference type="SMART" id="SM00558">
    <property type="entry name" value="JmjC"/>
    <property type="match status" value="1"/>
</dbReference>
<dbReference type="InterPro" id="IPR014710">
    <property type="entry name" value="RmlC-like_jellyroll"/>
</dbReference>
<dbReference type="FunFam" id="2.60.120.650:FF:000030">
    <property type="entry name" value="JmjC domain-containing protein 4"/>
    <property type="match status" value="1"/>
</dbReference>
<dbReference type="PANTHER" id="PTHR12480:SF6">
    <property type="entry name" value="2-OXOGLUTARATE AND IRON-DEPENDENT OXYGENASE JMJD4"/>
    <property type="match status" value="1"/>
</dbReference>
<dbReference type="InterPro" id="IPR050910">
    <property type="entry name" value="JMJD6_ArgDemeth/LysHydrox"/>
</dbReference>
<dbReference type="SUPFAM" id="SSF51197">
    <property type="entry name" value="Clavaminate synthase-like"/>
    <property type="match status" value="2"/>
</dbReference>
<dbReference type="InterPro" id="IPR002222">
    <property type="entry name" value="Ribosomal_uS19"/>
</dbReference>
<dbReference type="OrthoDB" id="424465at2759"/>
<proteinExistence type="inferred from homology"/>
<evidence type="ECO:0000313" key="10">
    <source>
        <dbReference type="EMBL" id="VVB17830.1"/>
    </source>
</evidence>
<dbReference type="EMBL" id="CABITT030000008">
    <property type="protein sequence ID" value="VVB17830.1"/>
    <property type="molecule type" value="Genomic_DNA"/>
</dbReference>
<keyword evidence="7" id="KW-0408">Iron</keyword>
<evidence type="ECO:0000313" key="11">
    <source>
        <dbReference type="Proteomes" id="UP000489600"/>
    </source>
</evidence>
<dbReference type="Pfam" id="PF00203">
    <property type="entry name" value="Ribosomal_S19"/>
    <property type="match status" value="1"/>
</dbReference>
<dbReference type="PANTHER" id="PTHR12480">
    <property type="entry name" value="ARGININE DEMETHYLASE AND LYSYL-HYDROXYLASE JMJD"/>
    <property type="match status" value="1"/>
</dbReference>
<comment type="similarity">
    <text evidence="3">Belongs to the universal ribosomal protein uS19 family.</text>
</comment>
<comment type="cofactor">
    <cofactor evidence="1">
        <name>Fe(2+)</name>
        <dbReference type="ChEBI" id="CHEBI:29033"/>
    </cofactor>
</comment>
<comment type="similarity">
    <text evidence="2">Belongs to the JARID1 histone demethylase family.</text>
</comment>
<dbReference type="GO" id="GO:1990904">
    <property type="term" value="C:ribonucleoprotein complex"/>
    <property type="evidence" value="ECO:0007669"/>
    <property type="project" value="UniProtKB-KW"/>
</dbReference>
<dbReference type="InterPro" id="IPR003347">
    <property type="entry name" value="JmjC_dom"/>
</dbReference>
<keyword evidence="4" id="KW-0479">Metal-binding</keyword>
<dbReference type="CDD" id="cd02208">
    <property type="entry name" value="cupin_RmlC-like"/>
    <property type="match status" value="1"/>
</dbReference>
<dbReference type="GO" id="GO:0003735">
    <property type="term" value="F:structural constituent of ribosome"/>
    <property type="evidence" value="ECO:0007669"/>
    <property type="project" value="InterPro"/>
</dbReference>
<accession>A0A565CVR8</accession>
<evidence type="ECO:0000256" key="7">
    <source>
        <dbReference type="ARBA" id="ARBA00023004"/>
    </source>
</evidence>
<dbReference type="AlphaFoldDB" id="A0A565CVR8"/>
<dbReference type="Gene3D" id="2.60.120.650">
    <property type="entry name" value="Cupin"/>
    <property type="match status" value="1"/>
</dbReference>
<evidence type="ECO:0000259" key="9">
    <source>
        <dbReference type="PROSITE" id="PS51184"/>
    </source>
</evidence>
<evidence type="ECO:0000256" key="3">
    <source>
        <dbReference type="ARBA" id="ARBA00007345"/>
    </source>
</evidence>
<name>A0A565CVR8_9BRAS</name>
<dbReference type="GO" id="GO:0005840">
    <property type="term" value="C:ribosome"/>
    <property type="evidence" value="ECO:0007669"/>
    <property type="project" value="UniProtKB-KW"/>
</dbReference>
<dbReference type="PROSITE" id="PS51184">
    <property type="entry name" value="JMJC"/>
    <property type="match status" value="1"/>
</dbReference>
<dbReference type="GO" id="GO:0005737">
    <property type="term" value="C:cytoplasm"/>
    <property type="evidence" value="ECO:0007669"/>
    <property type="project" value="TreeGrafter"/>
</dbReference>
<dbReference type="GO" id="GO:0043565">
    <property type="term" value="F:sequence-specific DNA binding"/>
    <property type="evidence" value="ECO:0007669"/>
    <property type="project" value="TreeGrafter"/>
</dbReference>
<keyword evidence="11" id="KW-1185">Reference proteome</keyword>
<keyword evidence="5" id="KW-0689">Ribosomal protein</keyword>
<dbReference type="Gene3D" id="3.30.860.10">
    <property type="entry name" value="30s Ribosomal Protein S19, Chain A"/>
    <property type="match status" value="1"/>
</dbReference>
<evidence type="ECO:0000256" key="5">
    <source>
        <dbReference type="ARBA" id="ARBA00022980"/>
    </source>
</evidence>
<dbReference type="GO" id="GO:0005634">
    <property type="term" value="C:nucleus"/>
    <property type="evidence" value="ECO:0007669"/>
    <property type="project" value="TreeGrafter"/>
</dbReference>
<organism evidence="10 11">
    <name type="scientific">Arabis nemorensis</name>
    <dbReference type="NCBI Taxonomy" id="586526"/>
    <lineage>
        <taxon>Eukaryota</taxon>
        <taxon>Viridiplantae</taxon>
        <taxon>Streptophyta</taxon>
        <taxon>Embryophyta</taxon>
        <taxon>Tracheophyta</taxon>
        <taxon>Spermatophyta</taxon>
        <taxon>Magnoliopsida</taxon>
        <taxon>eudicotyledons</taxon>
        <taxon>Gunneridae</taxon>
        <taxon>Pentapetalae</taxon>
        <taxon>rosids</taxon>
        <taxon>malvids</taxon>
        <taxon>Brassicales</taxon>
        <taxon>Brassicaceae</taxon>
        <taxon>Arabideae</taxon>
        <taxon>Arabis</taxon>
    </lineage>
</organism>
<feature type="domain" description="JmjC" evidence="9">
    <location>
        <begin position="123"/>
        <end position="295"/>
    </location>
</feature>
<dbReference type="InterPro" id="IPR041667">
    <property type="entry name" value="Cupin_8"/>
</dbReference>